<proteinExistence type="predicted"/>
<evidence type="ECO:0000313" key="2">
    <source>
        <dbReference type="Proteomes" id="UP001412067"/>
    </source>
</evidence>
<accession>A0ABR2MUG1</accession>
<gene>
    <name evidence="1" type="ORF">KSP40_PGU018570</name>
</gene>
<protein>
    <recommendedName>
        <fullName evidence="3">Ribosomal protein L36</fullName>
    </recommendedName>
</protein>
<keyword evidence="2" id="KW-1185">Reference proteome</keyword>
<comment type="caution">
    <text evidence="1">The sequence shown here is derived from an EMBL/GenBank/DDBJ whole genome shotgun (WGS) entry which is preliminary data.</text>
</comment>
<reference evidence="1 2" key="1">
    <citation type="journal article" date="2022" name="Nat. Plants">
        <title>Genomes of leafy and leafless Platanthera orchids illuminate the evolution of mycoheterotrophy.</title>
        <authorList>
            <person name="Li M.H."/>
            <person name="Liu K.W."/>
            <person name="Li Z."/>
            <person name="Lu H.C."/>
            <person name="Ye Q.L."/>
            <person name="Zhang D."/>
            <person name="Wang J.Y."/>
            <person name="Li Y.F."/>
            <person name="Zhong Z.M."/>
            <person name="Liu X."/>
            <person name="Yu X."/>
            <person name="Liu D.K."/>
            <person name="Tu X.D."/>
            <person name="Liu B."/>
            <person name="Hao Y."/>
            <person name="Liao X.Y."/>
            <person name="Jiang Y.T."/>
            <person name="Sun W.H."/>
            <person name="Chen J."/>
            <person name="Chen Y.Q."/>
            <person name="Ai Y."/>
            <person name="Zhai J.W."/>
            <person name="Wu S.S."/>
            <person name="Zhou Z."/>
            <person name="Hsiao Y.Y."/>
            <person name="Wu W.L."/>
            <person name="Chen Y.Y."/>
            <person name="Lin Y.F."/>
            <person name="Hsu J.L."/>
            <person name="Li C.Y."/>
            <person name="Wang Z.W."/>
            <person name="Zhao X."/>
            <person name="Zhong W.Y."/>
            <person name="Ma X.K."/>
            <person name="Ma L."/>
            <person name="Huang J."/>
            <person name="Chen G.Z."/>
            <person name="Huang M.Z."/>
            <person name="Huang L."/>
            <person name="Peng D.H."/>
            <person name="Luo Y.B."/>
            <person name="Zou S.Q."/>
            <person name="Chen S.P."/>
            <person name="Lan S."/>
            <person name="Tsai W.C."/>
            <person name="Van de Peer Y."/>
            <person name="Liu Z.J."/>
        </authorList>
    </citation>
    <scope>NUCLEOTIDE SEQUENCE [LARGE SCALE GENOMIC DNA]</scope>
    <source>
        <strain evidence="1">Lor288</strain>
    </source>
</reference>
<dbReference type="EMBL" id="JBBWWR010000004">
    <property type="protein sequence ID" value="KAK8967842.1"/>
    <property type="molecule type" value="Genomic_DNA"/>
</dbReference>
<name>A0ABR2MUG1_9ASPA</name>
<evidence type="ECO:0008006" key="3">
    <source>
        <dbReference type="Google" id="ProtNLM"/>
    </source>
</evidence>
<evidence type="ECO:0000313" key="1">
    <source>
        <dbReference type="EMBL" id="KAK8967842.1"/>
    </source>
</evidence>
<sequence length="59" mass="7002">MSPAKRSPVPTLNRCSIGISSRRLSRSRCRSRCRLRLRNSERKQLRFTARCQKNSNLRR</sequence>
<organism evidence="1 2">
    <name type="scientific">Platanthera guangdongensis</name>
    <dbReference type="NCBI Taxonomy" id="2320717"/>
    <lineage>
        <taxon>Eukaryota</taxon>
        <taxon>Viridiplantae</taxon>
        <taxon>Streptophyta</taxon>
        <taxon>Embryophyta</taxon>
        <taxon>Tracheophyta</taxon>
        <taxon>Spermatophyta</taxon>
        <taxon>Magnoliopsida</taxon>
        <taxon>Liliopsida</taxon>
        <taxon>Asparagales</taxon>
        <taxon>Orchidaceae</taxon>
        <taxon>Orchidoideae</taxon>
        <taxon>Orchideae</taxon>
        <taxon>Orchidinae</taxon>
        <taxon>Platanthera</taxon>
    </lineage>
</organism>
<dbReference type="Proteomes" id="UP001412067">
    <property type="component" value="Unassembled WGS sequence"/>
</dbReference>